<comment type="catalytic activity">
    <reaction evidence="1 15">
        <text>S-ubiquitinyl-[E2 ubiquitin-conjugating enzyme]-L-cysteine + [acceptor protein]-L-lysine = [E2 ubiquitin-conjugating enzyme]-L-cysteine + N(6)-ubiquitinyl-[acceptor protein]-L-lysine.</text>
        <dbReference type="EC" id="2.3.2.27"/>
    </reaction>
</comment>
<feature type="region of interest" description="Disordered" evidence="16">
    <location>
        <begin position="336"/>
        <end position="356"/>
    </location>
</feature>
<dbReference type="OrthoDB" id="185455at2759"/>
<feature type="domain" description="Non-structural maintenance of chromosomes element 1 RING C4HC3-type" evidence="17">
    <location>
        <begin position="201"/>
        <end position="244"/>
    </location>
</feature>
<evidence type="ECO:0000256" key="12">
    <source>
        <dbReference type="ARBA" id="ARBA00023172"/>
    </source>
</evidence>
<dbReference type="EMBL" id="CM000764">
    <property type="protein sequence ID" value="EES07919.2"/>
    <property type="molecule type" value="Genomic_DNA"/>
</dbReference>
<comment type="subcellular location">
    <subcellularLocation>
        <location evidence="2 15">Nucleus</location>
    </subcellularLocation>
</comment>
<dbReference type="Gene3D" id="3.30.40.10">
    <property type="entry name" value="Zinc/RING finger domain, C3HC4 (zinc finger)"/>
    <property type="match status" value="1"/>
</dbReference>
<dbReference type="EC" id="2.3.2.27" evidence="4 15"/>
<keyword evidence="7 15" id="KW-0479">Metal-binding</keyword>
<dbReference type="InterPro" id="IPR013083">
    <property type="entry name" value="Znf_RING/FYVE/PHD"/>
</dbReference>
<dbReference type="GO" id="GO:0005634">
    <property type="term" value="C:nucleus"/>
    <property type="evidence" value="ECO:0000318"/>
    <property type="project" value="GO_Central"/>
</dbReference>
<sequence length="356" mass="39624">MAPLSWRHHTLLQALLTRGPLSDRDFRAVFAAVSGKKPATHQQLFNDTLLKLNKELAYLQFELRACMNQYDGVVYYGVVNNIVDDESKLGTKYSVPQVAYYKGLLEAFIQEAGNDGSITSIDALHVRLDNQVIILDGGSHDSQSRLPSCITDFKLSQKEKTIDELVWDRWLSYTSTGKIGLGIRSFLDLRGWFRANDIPLCVVCNEACIKATSCPNEGCNIRIHEYCLKKKFSQRKASRACPGCGTEWPRQEGEVDGDDDANEPGEDGTASANRSLRKRRKGVKAELVEDRSSRKRRKGVKAELVEDIHNAGPLTAAVPRRSRSMRRVKAEAVEATQEVLSAGPSKAARASKGRKK</sequence>
<reference evidence="18 19" key="1">
    <citation type="journal article" date="2009" name="Nature">
        <title>The Sorghum bicolor genome and the diversification of grasses.</title>
        <authorList>
            <person name="Paterson A.H."/>
            <person name="Bowers J.E."/>
            <person name="Bruggmann R."/>
            <person name="Dubchak I."/>
            <person name="Grimwood J."/>
            <person name="Gundlach H."/>
            <person name="Haberer G."/>
            <person name="Hellsten U."/>
            <person name="Mitros T."/>
            <person name="Poliakov A."/>
            <person name="Schmutz J."/>
            <person name="Spannagl M."/>
            <person name="Tang H."/>
            <person name="Wang X."/>
            <person name="Wicker T."/>
            <person name="Bharti A.K."/>
            <person name="Chapman J."/>
            <person name="Feltus F.A."/>
            <person name="Gowik U."/>
            <person name="Grigoriev I.V."/>
            <person name="Lyons E."/>
            <person name="Maher C.A."/>
            <person name="Martis M."/>
            <person name="Narechania A."/>
            <person name="Otillar R.P."/>
            <person name="Penning B.W."/>
            <person name="Salamov A.A."/>
            <person name="Wang Y."/>
            <person name="Zhang L."/>
            <person name="Carpita N.C."/>
            <person name="Freeling M."/>
            <person name="Gingle A.R."/>
            <person name="Hash C.T."/>
            <person name="Keller B."/>
            <person name="Klein P."/>
            <person name="Kresovich S."/>
            <person name="McCann M.C."/>
            <person name="Ming R."/>
            <person name="Peterson D.G."/>
            <person name="Mehboob-ur-Rahman"/>
            <person name="Ware D."/>
            <person name="Westhoff P."/>
            <person name="Mayer K.F."/>
            <person name="Messing J."/>
            <person name="Rokhsar D.S."/>
        </authorList>
    </citation>
    <scope>NUCLEOTIDE SEQUENCE [LARGE SCALE GENOMIC DNA]</scope>
    <source>
        <strain evidence="19">cv. BTx623</strain>
    </source>
</reference>
<dbReference type="OMA" id="NLVDHRW"/>
<keyword evidence="8 15" id="KW-0227">DNA damage</keyword>
<dbReference type="Gene3D" id="3.90.1150.220">
    <property type="match status" value="1"/>
</dbReference>
<name>C5Y3Z2_SORBI</name>
<keyword evidence="10 15" id="KW-0833">Ubl conjugation pathway</keyword>
<dbReference type="FunFam" id="3.90.1150.220:FF:000002">
    <property type="entry name" value="Non-structural maintenance of chromosomes element 1"/>
    <property type="match status" value="1"/>
</dbReference>
<dbReference type="GO" id="GO:0008270">
    <property type="term" value="F:zinc ion binding"/>
    <property type="evidence" value="ECO:0007669"/>
    <property type="project" value="UniProtKB-KW"/>
</dbReference>
<evidence type="ECO:0000256" key="8">
    <source>
        <dbReference type="ARBA" id="ARBA00022763"/>
    </source>
</evidence>
<keyword evidence="6 15" id="KW-0808">Transferase</keyword>
<evidence type="ECO:0000256" key="15">
    <source>
        <dbReference type="RuleBase" id="RU368018"/>
    </source>
</evidence>
<dbReference type="PANTHER" id="PTHR20973">
    <property type="entry name" value="NON-SMC ELEMENT 1-RELATED"/>
    <property type="match status" value="1"/>
</dbReference>
<dbReference type="FunFam" id="3.30.40.10:FF:000427">
    <property type="entry name" value="Non-structural maintenance of chromosomes element 1"/>
    <property type="match status" value="1"/>
</dbReference>
<feature type="region of interest" description="Disordered" evidence="16">
    <location>
        <begin position="248"/>
        <end position="304"/>
    </location>
</feature>
<dbReference type="InParanoid" id="C5Y3Z2"/>
<dbReference type="Proteomes" id="UP000000768">
    <property type="component" value="Chromosome 5"/>
</dbReference>
<keyword evidence="9 15" id="KW-0863">Zinc-finger</keyword>
<dbReference type="PANTHER" id="PTHR20973:SF0">
    <property type="entry name" value="NON-STRUCTURAL MAINTENANCE OF CHROMOSOMES ELEMENT 1 HOMOLOG"/>
    <property type="match status" value="1"/>
</dbReference>
<dbReference type="InterPro" id="IPR011513">
    <property type="entry name" value="Nse1"/>
</dbReference>
<evidence type="ECO:0000256" key="13">
    <source>
        <dbReference type="ARBA" id="ARBA00023204"/>
    </source>
</evidence>
<evidence type="ECO:0000256" key="9">
    <source>
        <dbReference type="ARBA" id="ARBA00022771"/>
    </source>
</evidence>
<dbReference type="Pfam" id="PF08746">
    <property type="entry name" value="zf-RING-like"/>
    <property type="match status" value="1"/>
</dbReference>
<dbReference type="HOGENOM" id="CLU_045153_2_0_1"/>
<dbReference type="InterPro" id="IPR036388">
    <property type="entry name" value="WH-like_DNA-bd_sf"/>
</dbReference>
<dbReference type="InterPro" id="IPR014857">
    <property type="entry name" value="Nse1_RING_C4HC3-type"/>
</dbReference>
<keyword evidence="19" id="KW-1185">Reference proteome</keyword>
<keyword evidence="12 15" id="KW-0233">DNA recombination</keyword>
<evidence type="ECO:0000256" key="1">
    <source>
        <dbReference type="ARBA" id="ARBA00000900"/>
    </source>
</evidence>
<accession>C5Y3Z2</accession>
<dbReference type="GO" id="GO:0004842">
    <property type="term" value="F:ubiquitin-protein transferase activity"/>
    <property type="evidence" value="ECO:0000318"/>
    <property type="project" value="GO_Central"/>
</dbReference>
<evidence type="ECO:0000256" key="16">
    <source>
        <dbReference type="SAM" id="MobiDB-lite"/>
    </source>
</evidence>
<evidence type="ECO:0000256" key="10">
    <source>
        <dbReference type="ARBA" id="ARBA00022786"/>
    </source>
</evidence>
<gene>
    <name evidence="18" type="ORF">SORBI_3005G021700</name>
</gene>
<keyword evidence="13 15" id="KW-0234">DNA repair</keyword>
<evidence type="ECO:0000256" key="3">
    <source>
        <dbReference type="ARBA" id="ARBA00010258"/>
    </source>
</evidence>
<dbReference type="Gramene" id="EES07919">
    <property type="protein sequence ID" value="EES07919"/>
    <property type="gene ID" value="SORBI_3005G021700"/>
</dbReference>
<dbReference type="AlphaFoldDB" id="C5Y3Z2"/>
<dbReference type="eggNOG" id="KOG4718">
    <property type="taxonomic scope" value="Eukaryota"/>
</dbReference>
<evidence type="ECO:0000256" key="6">
    <source>
        <dbReference type="ARBA" id="ARBA00022679"/>
    </source>
</evidence>
<dbReference type="STRING" id="4558.C5Y3Z2"/>
<dbReference type="GO" id="GO:0061630">
    <property type="term" value="F:ubiquitin protein ligase activity"/>
    <property type="evidence" value="ECO:0007669"/>
    <property type="project" value="UniProtKB-EC"/>
</dbReference>
<reference evidence="19" key="2">
    <citation type="journal article" date="2018" name="Plant J.">
        <title>The Sorghum bicolor reference genome: improved assembly, gene annotations, a transcriptome atlas, and signatures of genome organization.</title>
        <authorList>
            <person name="McCormick R.F."/>
            <person name="Truong S.K."/>
            <person name="Sreedasyam A."/>
            <person name="Jenkins J."/>
            <person name="Shu S."/>
            <person name="Sims D."/>
            <person name="Kennedy M."/>
            <person name="Amirebrahimi M."/>
            <person name="Weers B.D."/>
            <person name="McKinley B."/>
            <person name="Mattison A."/>
            <person name="Morishige D.T."/>
            <person name="Grimwood J."/>
            <person name="Schmutz J."/>
            <person name="Mullet J.E."/>
        </authorList>
    </citation>
    <scope>NUCLEOTIDE SEQUENCE [LARGE SCALE GENOMIC DNA]</scope>
    <source>
        <strain evidence="19">cv. BTx623</strain>
    </source>
</reference>
<dbReference type="CDD" id="cd16493">
    <property type="entry name" value="RING-CH-C4HC3_NSE1"/>
    <property type="match status" value="1"/>
</dbReference>
<dbReference type="Gene3D" id="1.10.10.10">
    <property type="entry name" value="Winged helix-like DNA-binding domain superfamily/Winged helix DNA-binding domain"/>
    <property type="match status" value="1"/>
</dbReference>
<organism evidence="18 19">
    <name type="scientific">Sorghum bicolor</name>
    <name type="common">Sorghum</name>
    <name type="synonym">Sorghum vulgare</name>
    <dbReference type="NCBI Taxonomy" id="4558"/>
    <lineage>
        <taxon>Eukaryota</taxon>
        <taxon>Viridiplantae</taxon>
        <taxon>Streptophyta</taxon>
        <taxon>Embryophyta</taxon>
        <taxon>Tracheophyta</taxon>
        <taxon>Spermatophyta</taxon>
        <taxon>Magnoliopsida</taxon>
        <taxon>Liliopsida</taxon>
        <taxon>Poales</taxon>
        <taxon>Poaceae</taxon>
        <taxon>PACMAD clade</taxon>
        <taxon>Panicoideae</taxon>
        <taxon>Andropogonodae</taxon>
        <taxon>Andropogoneae</taxon>
        <taxon>Sorghinae</taxon>
        <taxon>Sorghum</taxon>
    </lineage>
</organism>
<dbReference type="ExpressionAtlas" id="C5Y3Z2">
    <property type="expression patterns" value="baseline"/>
</dbReference>
<evidence type="ECO:0000256" key="11">
    <source>
        <dbReference type="ARBA" id="ARBA00022833"/>
    </source>
</evidence>
<evidence type="ECO:0000259" key="17">
    <source>
        <dbReference type="Pfam" id="PF08746"/>
    </source>
</evidence>
<evidence type="ECO:0000313" key="18">
    <source>
        <dbReference type="EMBL" id="EES07919.2"/>
    </source>
</evidence>
<keyword evidence="14 15" id="KW-0539">Nucleus</keyword>
<evidence type="ECO:0000256" key="5">
    <source>
        <dbReference type="ARBA" id="ARBA00019422"/>
    </source>
</evidence>
<dbReference type="GO" id="GO:0000724">
    <property type="term" value="P:double-strand break repair via homologous recombination"/>
    <property type="evidence" value="ECO:0000318"/>
    <property type="project" value="GO_Central"/>
</dbReference>
<keyword evidence="11 15" id="KW-0862">Zinc</keyword>
<dbReference type="GO" id="GO:0030915">
    <property type="term" value="C:Smc5-Smc6 complex"/>
    <property type="evidence" value="ECO:0000318"/>
    <property type="project" value="GO_Central"/>
</dbReference>
<evidence type="ECO:0000256" key="2">
    <source>
        <dbReference type="ARBA" id="ARBA00004123"/>
    </source>
</evidence>
<evidence type="ECO:0000256" key="14">
    <source>
        <dbReference type="ARBA" id="ARBA00023242"/>
    </source>
</evidence>
<protein>
    <recommendedName>
        <fullName evidence="5 15">Non-structural maintenance of chromosomes element 1 homolog</fullName>
        <ecNumber evidence="4 15">2.3.2.27</ecNumber>
    </recommendedName>
</protein>
<dbReference type="Pfam" id="PF07574">
    <property type="entry name" value="SMC_Nse1"/>
    <property type="match status" value="1"/>
</dbReference>
<evidence type="ECO:0000313" key="19">
    <source>
        <dbReference type="Proteomes" id="UP000000768"/>
    </source>
</evidence>
<evidence type="ECO:0000256" key="4">
    <source>
        <dbReference type="ARBA" id="ARBA00012483"/>
    </source>
</evidence>
<evidence type="ECO:0000256" key="7">
    <source>
        <dbReference type="ARBA" id="ARBA00022723"/>
    </source>
</evidence>
<proteinExistence type="inferred from homology"/>
<feature type="compositionally biased region" description="Acidic residues" evidence="16">
    <location>
        <begin position="254"/>
        <end position="266"/>
    </location>
</feature>
<feature type="compositionally biased region" description="Basic and acidic residues" evidence="16">
    <location>
        <begin position="283"/>
        <end position="292"/>
    </location>
</feature>
<comment type="similarity">
    <text evidence="3 15">Belongs to the NSE1 family.</text>
</comment>
<comment type="subunit">
    <text evidence="15">Component of the Smc5-Smc6 complex.</text>
</comment>